<organism evidence="2 3">
    <name type="scientific">Mariprofundus ferrooxydans PV-1</name>
    <dbReference type="NCBI Taxonomy" id="314345"/>
    <lineage>
        <taxon>Bacteria</taxon>
        <taxon>Pseudomonadati</taxon>
        <taxon>Pseudomonadota</taxon>
        <taxon>Candidatius Mariprofundia</taxon>
        <taxon>Mariprofundales</taxon>
        <taxon>Mariprofundaceae</taxon>
        <taxon>Mariprofundus</taxon>
    </lineage>
</organism>
<feature type="transmembrane region" description="Helical" evidence="1">
    <location>
        <begin position="134"/>
        <end position="153"/>
    </location>
</feature>
<evidence type="ECO:0000256" key="1">
    <source>
        <dbReference type="SAM" id="Phobius"/>
    </source>
</evidence>
<dbReference type="EMBL" id="AATS01000006">
    <property type="protein sequence ID" value="EAU54689.1"/>
    <property type="molecule type" value="Genomic_DNA"/>
</dbReference>
<protein>
    <recommendedName>
        <fullName evidence="4">Ion transport domain-containing protein</fullName>
    </recommendedName>
</protein>
<evidence type="ECO:0000313" key="2">
    <source>
        <dbReference type="EMBL" id="EAU54689.1"/>
    </source>
</evidence>
<dbReference type="OrthoDB" id="5287803at2"/>
<name>Q0EZL5_9PROT</name>
<dbReference type="PANTHER" id="PTHR31563">
    <property type="entry name" value="ION CHANNEL POLLUX-RELATED"/>
    <property type="match status" value="1"/>
</dbReference>
<feature type="transmembrane region" description="Helical" evidence="1">
    <location>
        <begin position="42"/>
        <end position="60"/>
    </location>
</feature>
<gene>
    <name evidence="2" type="ORF">SPV1_13934</name>
</gene>
<keyword evidence="1" id="KW-0812">Transmembrane</keyword>
<dbReference type="STRING" id="314344.AL013_10355"/>
<accession>Q0EZL5</accession>
<feature type="transmembrane region" description="Helical" evidence="1">
    <location>
        <begin position="80"/>
        <end position="100"/>
    </location>
</feature>
<keyword evidence="3" id="KW-1185">Reference proteome</keyword>
<feature type="transmembrane region" description="Helical" evidence="1">
    <location>
        <begin position="159"/>
        <end position="179"/>
    </location>
</feature>
<proteinExistence type="predicted"/>
<keyword evidence="1" id="KW-0472">Membrane</keyword>
<dbReference type="HOGENOM" id="CLU_309904_0_0_0"/>
<feature type="transmembrane region" description="Helical" evidence="1">
    <location>
        <begin position="248"/>
        <end position="269"/>
    </location>
</feature>
<feature type="transmembrane region" description="Helical" evidence="1">
    <location>
        <begin position="353"/>
        <end position="372"/>
    </location>
</feature>
<dbReference type="RefSeq" id="WP_009850299.1">
    <property type="nucleotide sequence ID" value="NZ_DS022294.1"/>
</dbReference>
<dbReference type="PANTHER" id="PTHR31563:SF10">
    <property type="entry name" value="ION CHANNEL POLLUX-RELATED"/>
    <property type="match status" value="1"/>
</dbReference>
<dbReference type="AlphaFoldDB" id="Q0EZL5"/>
<feature type="transmembrane region" description="Helical" evidence="1">
    <location>
        <begin position="191"/>
        <end position="213"/>
    </location>
</feature>
<dbReference type="GO" id="GO:0006811">
    <property type="term" value="P:monoatomic ion transport"/>
    <property type="evidence" value="ECO:0007669"/>
    <property type="project" value="InterPro"/>
</dbReference>
<evidence type="ECO:0000313" key="3">
    <source>
        <dbReference type="Proteomes" id="UP000005297"/>
    </source>
</evidence>
<dbReference type="Gene3D" id="1.10.287.70">
    <property type="match status" value="1"/>
</dbReference>
<evidence type="ECO:0008006" key="4">
    <source>
        <dbReference type="Google" id="ProtNLM"/>
    </source>
</evidence>
<dbReference type="eggNOG" id="COG1226">
    <property type="taxonomic scope" value="Bacteria"/>
</dbReference>
<keyword evidence="1" id="KW-1133">Transmembrane helix</keyword>
<dbReference type="Proteomes" id="UP000005297">
    <property type="component" value="Unassembled WGS sequence"/>
</dbReference>
<reference evidence="2 3" key="1">
    <citation type="submission" date="2006-09" db="EMBL/GenBank/DDBJ databases">
        <authorList>
            <person name="Emerson D."/>
            <person name="Ferriera S."/>
            <person name="Johnson J."/>
            <person name="Kravitz S."/>
            <person name="Halpern A."/>
            <person name="Remington K."/>
            <person name="Beeson K."/>
            <person name="Tran B."/>
            <person name="Rogers Y.-H."/>
            <person name="Friedman R."/>
            <person name="Venter J.C."/>
        </authorList>
    </citation>
    <scope>NUCLEOTIDE SEQUENCE [LARGE SCALE GENOMIC DNA]</scope>
    <source>
        <strain evidence="2 3">PV-1</strain>
    </source>
</reference>
<dbReference type="InParanoid" id="Q0EZL5"/>
<dbReference type="SUPFAM" id="SSF81324">
    <property type="entry name" value="Voltage-gated potassium channels"/>
    <property type="match status" value="1"/>
</dbReference>
<dbReference type="Gene3D" id="3.40.50.720">
    <property type="entry name" value="NAD(P)-binding Rossmann-like Domain"/>
    <property type="match status" value="1"/>
</dbReference>
<sequence length="950" mass="108830">MNSVFSDRPLFYHHMEWVLMHPRFGFLMMGLIALSFSHNRLLATALFIFFSFELGLRFAIMLNKRRTNPYRSSLNQKIDALFLVLDLIGIASLLITIFNIPLDAENIAAARLLRAVYLLRTLRMFRYIDLQSAMYSPTYGMLISLIILMSFFAEDTMMWIIIIFFSVELAIRFLIMRNIKFETKRDKVSEWFYWTVDLVATIVMIPAFAFIPYGGALRMLRLIRLLRPWMVILRNLKDVMREGQFMQEINLIVLLLGVLSIGGGVIGHFTMADFDYDQNGHLNPEDKGMLAPIWFAFRLFTDPGNVIYYPDNTEIAFISVLAVILGVFIFAFFIGIGASIVSGLMAKLRNERLNITNHMVMLGWSAVSPFILSQLKIISERSFSKLKLVILHNSEHMPEELIEHTWVSYRWGNLEEVASLQRVNLAHARQAIISIPEGHSSAENLALATFSLIAIRKVNPDIYLNYATPGMAHPHLNSHQHMLQIGWDTQSFYNKPTVVHSQADVRANMFRNILIYRDFDQVMERLMIPERTEESSLQISEWGGRLDHVDGAIHLFLPDNSASMETTTLAARLLVRGATLLALVDEAGQAHPLYKLNQLKLPLNIPSMLGIAINANALNAEAYYTVKRLNHLPLPEQVLDTSSIRPASHGKTLNLLITGWIGSLPLLLQRLLSEFEQIKVTLIDDLSPDEREEQLSYLRRRFDETPGANGRISAEIIHWDFSDMNFLRPYVLGADRILLSRPLHLATAAYASIATVLSHLVTIVREQNGSPDIFPVMENREQARLLQQELERFDFPMEIHVTVPDEFYGTYLAHTSFHMYASENEGSYELQRVLRHIIDDMMGDVGDSDEMNLLALEVKQELPEDAEALFATLLNQGYVWIGYRLQESFIWSDPVQDAIRKIFPREEDFSCLRQFQIILNPFGNPVSRHSWTQYRQEVVELIVIGQSSPD</sequence>
<feature type="transmembrane region" description="Helical" evidence="1">
    <location>
        <begin position="315"/>
        <end position="341"/>
    </location>
</feature>
<dbReference type="InterPro" id="IPR044849">
    <property type="entry name" value="CASTOR/POLLUX/SYM8-like"/>
</dbReference>
<comment type="caution">
    <text evidence="2">The sequence shown here is derived from an EMBL/GenBank/DDBJ whole genome shotgun (WGS) entry which is preliminary data.</text>
</comment>
<feature type="transmembrane region" description="Helical" evidence="1">
    <location>
        <begin position="17"/>
        <end position="36"/>
    </location>
</feature>